<dbReference type="EMBL" id="MN740394">
    <property type="protein sequence ID" value="QHU04144.1"/>
    <property type="molecule type" value="Genomic_DNA"/>
</dbReference>
<keyword evidence="1" id="KW-1133">Transmembrane helix</keyword>
<reference evidence="3" key="1">
    <citation type="journal article" date="2020" name="Nature">
        <title>Giant virus diversity and host interactions through global metagenomics.</title>
        <authorList>
            <person name="Schulz F."/>
            <person name="Roux S."/>
            <person name="Paez-Espino D."/>
            <person name="Jungbluth S."/>
            <person name="Walsh D.A."/>
            <person name="Denef V.J."/>
            <person name="McMahon K.D."/>
            <person name="Konstantinidis K.T."/>
            <person name="Eloe-Fadrosh E.A."/>
            <person name="Kyrpides N.C."/>
            <person name="Woyke T."/>
        </authorList>
    </citation>
    <scope>NUCLEOTIDE SEQUENCE</scope>
    <source>
        <strain evidence="3">GVMAG-M-3300027708-39</strain>
    </source>
</reference>
<dbReference type="InterPro" id="IPR003609">
    <property type="entry name" value="Pan_app"/>
</dbReference>
<organism evidence="3">
    <name type="scientific">viral metagenome</name>
    <dbReference type="NCBI Taxonomy" id="1070528"/>
    <lineage>
        <taxon>unclassified sequences</taxon>
        <taxon>metagenomes</taxon>
        <taxon>organismal metagenomes</taxon>
    </lineage>
</organism>
<dbReference type="Gene3D" id="3.50.4.10">
    <property type="entry name" value="Hepatocyte Growth Factor"/>
    <property type="match status" value="1"/>
</dbReference>
<accession>A0A6C0JKJ7</accession>
<dbReference type="Pfam" id="PF00024">
    <property type="entry name" value="PAN_1"/>
    <property type="match status" value="1"/>
</dbReference>
<keyword evidence="1" id="KW-0472">Membrane</keyword>
<feature type="transmembrane region" description="Helical" evidence="1">
    <location>
        <begin position="220"/>
        <end position="239"/>
    </location>
</feature>
<keyword evidence="1" id="KW-0812">Transmembrane</keyword>
<feature type="domain" description="Apple" evidence="2">
    <location>
        <begin position="62"/>
        <end position="118"/>
    </location>
</feature>
<evidence type="ECO:0000313" key="3">
    <source>
        <dbReference type="EMBL" id="QHU04144.1"/>
    </source>
</evidence>
<feature type="transmembrane region" description="Helical" evidence="1">
    <location>
        <begin position="251"/>
        <end position="273"/>
    </location>
</feature>
<evidence type="ECO:0000259" key="2">
    <source>
        <dbReference type="Pfam" id="PF00024"/>
    </source>
</evidence>
<dbReference type="AlphaFoldDB" id="A0A6C0JKJ7"/>
<name>A0A6C0JKJ7_9ZZZZ</name>
<protein>
    <recommendedName>
        <fullName evidence="2">Apple domain-containing protein</fullName>
    </recommendedName>
</protein>
<evidence type="ECO:0000256" key="1">
    <source>
        <dbReference type="SAM" id="Phobius"/>
    </source>
</evidence>
<proteinExistence type="predicted"/>
<sequence length="277" mass="31285">MSNKSQNQNNSVVLNLESLTKQYDTILIQYNQVQSDYINYLQKNPASVQLGKTQNANALTSIPNSTFWGTAGISSSNVSSVAQCSALCSKTPGCSGATYNTTNNSQNNCWLRSGNGIIIAGTNGQYAIVSQSKEYLLTLQTLNSQLIDVNQKIIKLMQDNKNIFLEQGNERRQNYNLLTQNIYKLEEERMNILQQLSYFQTIDEKQNQGELIVTKNYSNYVLLLIIVIFCIIILSKIFINSTSENSGANVGAFSTILFIFIICFFIFFIYAYFYNRI</sequence>